<reference evidence="2 3" key="1">
    <citation type="submission" date="2011-12" db="EMBL/GenBank/DDBJ databases">
        <title>Comparative genomics of primate cytomegaloviruses.</title>
        <authorList>
            <person name="Davison A.J."/>
            <person name="Holton M."/>
            <person name="Dolan A."/>
            <person name="Dargan D.J."/>
            <person name="Gatherer D."/>
            <person name="Hayward G.S."/>
        </authorList>
    </citation>
    <scope>NUCLEOTIDE SEQUENCE [LARGE SCALE GENOMIC DNA]</scope>
    <source>
        <strain evidence="2">2715</strain>
    </source>
</reference>
<evidence type="ECO:0000313" key="2">
    <source>
        <dbReference type="EMBL" id="AEV80380.1"/>
    </source>
</evidence>
<dbReference type="Gene3D" id="2.60.40.3790">
    <property type="match status" value="1"/>
</dbReference>
<dbReference type="EMBL" id="FJ483968">
    <property type="protein sequence ID" value="AEV80380.1"/>
    <property type="molecule type" value="Genomic_DNA"/>
</dbReference>
<organismHost>
    <name type="scientific">Macaca</name>
    <name type="common">macaques</name>
    <dbReference type="NCBI Taxonomy" id="9539"/>
</organismHost>
<dbReference type="Pfam" id="PF16758">
    <property type="entry name" value="UL141"/>
    <property type="match status" value="1"/>
</dbReference>
<evidence type="ECO:0000256" key="1">
    <source>
        <dbReference type="SAM" id="Phobius"/>
    </source>
</evidence>
<feature type="transmembrane region" description="Helical" evidence="1">
    <location>
        <begin position="259"/>
        <end position="282"/>
    </location>
</feature>
<dbReference type="RefSeq" id="YP_004935991.1">
    <property type="nucleotide sequence ID" value="NC_012783.2"/>
</dbReference>
<evidence type="ECO:0000313" key="3">
    <source>
        <dbReference type="Proteomes" id="UP000116555"/>
    </source>
</evidence>
<dbReference type="KEGG" id="vg:25026433"/>
<dbReference type="OrthoDB" id="9672at10239"/>
<keyword evidence="3" id="KW-1185">Reference proteome</keyword>
<name>G8XT87_SCMVC</name>
<keyword evidence="1" id="KW-0472">Membrane</keyword>
<dbReference type="GeneID" id="25026433"/>
<dbReference type="InterPro" id="IPR031918">
    <property type="entry name" value="UL141"/>
</dbReference>
<organism evidence="2 3">
    <name type="scientific">Simian cytomegalovirus (strain Colburn)</name>
    <dbReference type="NCBI Taxonomy" id="50292"/>
    <lineage>
        <taxon>Viruses</taxon>
        <taxon>Duplodnaviria</taxon>
        <taxon>Heunggongvirae</taxon>
        <taxon>Peploviricota</taxon>
        <taxon>Herviviricetes</taxon>
        <taxon>Herpesvirales</taxon>
        <taxon>Orthoherpesviridae</taxon>
        <taxon>Betaherpesvirinae</taxon>
        <taxon>Cytomegalovirus</taxon>
        <taxon>Cytomegalovirus cercopithecinebeta5</taxon>
    </lineage>
</organism>
<protein>
    <submittedName>
        <fullName evidence="2">Membrane protein UL14</fullName>
    </submittedName>
</protein>
<sequence>MLAALLLTTLLLIPLTVHCIPPSYWERLMDLSQDDGDVSAPLMPPYGDRFDLTCEFPTGGWQEAALQIRFCHHPGCRSLLMVNPRDVTGQFQNKNHEYLPELQWKMETDGPVQRLTVSFVVTSSVSGVYQCTVANGLTMEVLKTMVIISEVELRRRPHVYCDIRFGHRSQIRYLWTPDPEKVRLVNCGEVRGNVRNTWHKHLHYAVGESGLQPSCSMDRDMSLCHRYVFESMRDNNCTRAAEQERALIPRGEPLEKDHWSWMCLSGLPTLCILGILTSCLRLRRRRNRRWRRKKEDEEARMLKKSN</sequence>
<keyword evidence="1" id="KW-1133">Transmembrane helix</keyword>
<gene>
    <name evidence="2" type="primary">UL14</name>
</gene>
<proteinExistence type="predicted"/>
<keyword evidence="1" id="KW-0812">Transmembrane</keyword>
<accession>G8XT87</accession>
<dbReference type="Proteomes" id="UP000116555">
    <property type="component" value="Segment"/>
</dbReference>
<dbReference type="InterPro" id="IPR038504">
    <property type="entry name" value="UL141-like_sf"/>
</dbReference>